<accession>A0A414HYZ9</accession>
<dbReference type="AlphaFoldDB" id="A0A414HYZ9"/>
<dbReference type="EMBL" id="QSJS01000007">
    <property type="protein sequence ID" value="RHD95032.1"/>
    <property type="molecule type" value="Genomic_DNA"/>
</dbReference>
<evidence type="ECO:0000313" key="5">
    <source>
        <dbReference type="EMBL" id="RHD95032.1"/>
    </source>
</evidence>
<sequence>MAIFHFKVKIINRKSGRSAVASAAYRSGEKLINEYDGLEHDYTKKHYIEYKEIMLPDCAPKEYKDRNTLWNAVEKIEKSNMARLSREFEIALPVELSQEQQIEVLQNFIKDEIIPLNLCADICIHNPPVMNDYKQPIDATGHPTKDKDKMIFRNPHAHVMVTMRPLDENGKWEKKSEVEYICKRGDEEKRFTAEELNKEKDNGWEKQYKYVNGKEKVWLTKSEGEALGLERVNRSPRTTKGGRINPNVSYINDRARVFEWRKHWEIVVNDKFKELGLDISIDHRSFKDQGRDELPSYHMGPQATNIERRAERELLEGKDETQIVHSDIALINKQIKEHNKFVVELRKSIEYLTKAAKDHLDNTLRKMQSIRVQLIGNTYESDAMSVLFHKLSDALIPNRNKLSLYKKELEHNRNQNQKLYAEIEKMQNNLNSITILNLNKRNKIKNKILHLQHDIDMNNKELLDIQNKYDIHSNNDFIRLQNEINNRQNEYDKLSLEISKIYNDNKSLINDYKTLYDDIWDEYIDNKDNTINIKYENILRDKLIFKYGINYNEDKFINAQNQIDKQLQYIMGNNIDDIVKNKTHKFARH</sequence>
<dbReference type="NCBIfam" id="NF041496">
    <property type="entry name" value="MobQ"/>
    <property type="match status" value="1"/>
</dbReference>
<evidence type="ECO:0000313" key="6">
    <source>
        <dbReference type="Proteomes" id="UP000284835"/>
    </source>
</evidence>
<feature type="domain" description="MobA/MobL protein" evidence="4">
    <location>
        <begin position="17"/>
        <end position="309"/>
    </location>
</feature>
<dbReference type="Proteomes" id="UP000284835">
    <property type="component" value="Unassembled WGS sequence"/>
</dbReference>
<evidence type="ECO:0000256" key="2">
    <source>
        <dbReference type="ARBA" id="ARBA00022971"/>
    </source>
</evidence>
<reference evidence="5 6" key="1">
    <citation type="submission" date="2018-08" db="EMBL/GenBank/DDBJ databases">
        <title>A genome reference for cultivated species of the human gut microbiota.</title>
        <authorList>
            <person name="Zou Y."/>
            <person name="Xue W."/>
            <person name="Luo G."/>
        </authorList>
    </citation>
    <scope>NUCLEOTIDE SEQUENCE [LARGE SCALE GENOMIC DNA]</scope>
    <source>
        <strain evidence="5 6">AM30-13AC</strain>
    </source>
</reference>
<evidence type="ECO:0000259" key="4">
    <source>
        <dbReference type="Pfam" id="PF03389"/>
    </source>
</evidence>
<keyword evidence="3" id="KW-0175">Coiled coil</keyword>
<protein>
    <recommendedName>
        <fullName evidence="4">MobA/MobL protein domain-containing protein</fullName>
    </recommendedName>
</protein>
<dbReference type="RefSeq" id="WP_118083831.1">
    <property type="nucleotide sequence ID" value="NZ_QSJS01000007.1"/>
</dbReference>
<organism evidence="5 6">
    <name type="scientific">Agathobacter rectalis</name>
    <dbReference type="NCBI Taxonomy" id="39491"/>
    <lineage>
        <taxon>Bacteria</taxon>
        <taxon>Bacillati</taxon>
        <taxon>Bacillota</taxon>
        <taxon>Clostridia</taxon>
        <taxon>Lachnospirales</taxon>
        <taxon>Lachnospiraceae</taxon>
        <taxon>Agathobacter</taxon>
    </lineage>
</organism>
<dbReference type="InterPro" id="IPR005053">
    <property type="entry name" value="MobA_MobL"/>
</dbReference>
<dbReference type="Gene3D" id="3.30.930.30">
    <property type="match status" value="1"/>
</dbReference>
<proteinExistence type="inferred from homology"/>
<dbReference type="Pfam" id="PF03389">
    <property type="entry name" value="MobA_MobL"/>
    <property type="match status" value="1"/>
</dbReference>
<evidence type="ECO:0000256" key="3">
    <source>
        <dbReference type="SAM" id="Coils"/>
    </source>
</evidence>
<name>A0A414HYZ9_9FIRM</name>
<comment type="similarity">
    <text evidence="1">Belongs to the MobA/MobL family.</text>
</comment>
<keyword evidence="2" id="KW-0184">Conjugation</keyword>
<feature type="coiled-coil region" evidence="3">
    <location>
        <begin position="402"/>
        <end position="436"/>
    </location>
</feature>
<gene>
    <name evidence="5" type="ORF">DW775_06990</name>
</gene>
<comment type="caution">
    <text evidence="5">The sequence shown here is derived from an EMBL/GenBank/DDBJ whole genome shotgun (WGS) entry which is preliminary data.</text>
</comment>
<evidence type="ECO:0000256" key="1">
    <source>
        <dbReference type="ARBA" id="ARBA00010873"/>
    </source>
</evidence>